<dbReference type="KEGG" id="mpof:MPOR_00410"/>
<proteinExistence type="predicted"/>
<dbReference type="PANTHER" id="PTHR34301">
    <property type="entry name" value="DNA-BINDING PROTEIN-RELATED"/>
    <property type="match status" value="1"/>
</dbReference>
<evidence type="ECO:0000313" key="3">
    <source>
        <dbReference type="Proteomes" id="UP000466785"/>
    </source>
</evidence>
<name>A0A6N4V283_9MYCO</name>
<dbReference type="Pfam" id="PF13191">
    <property type="entry name" value="AAA_16"/>
    <property type="match status" value="1"/>
</dbReference>
<dbReference type="EMBL" id="AP022570">
    <property type="protein sequence ID" value="BBX49015.1"/>
    <property type="molecule type" value="Genomic_DNA"/>
</dbReference>
<dbReference type="AlphaFoldDB" id="A0A6N4V283"/>
<accession>A0A6N4V283</accession>
<evidence type="ECO:0000313" key="2">
    <source>
        <dbReference type="EMBL" id="BBX49015.1"/>
    </source>
</evidence>
<keyword evidence="3" id="KW-1185">Reference proteome</keyword>
<evidence type="ECO:0000259" key="1">
    <source>
        <dbReference type="Pfam" id="PF13191"/>
    </source>
</evidence>
<sequence length="395" mass="42245">MAASQQRSPYTPGAIALHLPGRDVHLARVSVHLTNLSVYRQLDGRVHVFVGPRGVGKTSLLRVAQRDAQQRTFTTVWATGGDSVSLSVDLANEFDKLVTTTWTDTAKAALAKTLNTVRLNFGVASLQLATPADADNSTEFQGAARALQEAITAAARGVVEAGSPGLVVFIDELQAADAVGIRALAYAWQHMQAEAPELPAAVFAAGLSHTQDTVAKAVSFGERFEYRHLNNLNRDDATLALTAPALGVGVGWEQGALDAVLQETQGYPYFLQEFGDTMWEAAGYPGPGGALTAEHFPAAREQFIVARNMLFRSRWKQASPAEAKFITAMASLGDGDVKRRDVATALGTTSTAISMARQSLMDKGLIEQSSRGSMRFTAPGFAQYIRDYADVDADG</sequence>
<gene>
    <name evidence="2" type="ORF">MPOR_00410</name>
</gene>
<dbReference type="InterPro" id="IPR027417">
    <property type="entry name" value="P-loop_NTPase"/>
</dbReference>
<dbReference type="Gene3D" id="3.40.50.300">
    <property type="entry name" value="P-loop containing nucleotide triphosphate hydrolases"/>
    <property type="match status" value="1"/>
</dbReference>
<reference evidence="2 3" key="1">
    <citation type="journal article" date="2019" name="Emerg. Microbes Infect.">
        <title>Comprehensive subspecies identification of 175 nontuberculous mycobacteria species based on 7547 genomic profiles.</title>
        <authorList>
            <person name="Matsumoto Y."/>
            <person name="Kinjo T."/>
            <person name="Motooka D."/>
            <person name="Nabeya D."/>
            <person name="Jung N."/>
            <person name="Uechi K."/>
            <person name="Horii T."/>
            <person name="Iida T."/>
            <person name="Fujita J."/>
            <person name="Nakamura S."/>
        </authorList>
    </citation>
    <scope>NUCLEOTIDE SEQUENCE [LARGE SCALE GENOMIC DNA]</scope>
    <source>
        <strain evidence="2 3">JCM 12603</strain>
    </source>
</reference>
<dbReference type="SUPFAM" id="SSF52540">
    <property type="entry name" value="P-loop containing nucleoside triphosphate hydrolases"/>
    <property type="match status" value="1"/>
</dbReference>
<organism evidence="2 3">
    <name type="scientific">Mycolicibacterium poriferae</name>
    <dbReference type="NCBI Taxonomy" id="39694"/>
    <lineage>
        <taxon>Bacteria</taxon>
        <taxon>Bacillati</taxon>
        <taxon>Actinomycetota</taxon>
        <taxon>Actinomycetes</taxon>
        <taxon>Mycobacteriales</taxon>
        <taxon>Mycobacteriaceae</taxon>
        <taxon>Mycolicibacterium</taxon>
    </lineage>
</organism>
<dbReference type="Proteomes" id="UP000466785">
    <property type="component" value="Chromosome"/>
</dbReference>
<protein>
    <recommendedName>
        <fullName evidence="1">Orc1-like AAA ATPase domain-containing protein</fullName>
    </recommendedName>
</protein>
<dbReference type="RefSeq" id="WP_163672025.1">
    <property type="nucleotide sequence ID" value="NZ_AP022570.1"/>
</dbReference>
<dbReference type="PANTHER" id="PTHR34301:SF8">
    <property type="entry name" value="ATPASE DOMAIN-CONTAINING PROTEIN"/>
    <property type="match status" value="1"/>
</dbReference>
<dbReference type="InterPro" id="IPR041664">
    <property type="entry name" value="AAA_16"/>
</dbReference>
<feature type="domain" description="Orc1-like AAA ATPase" evidence="1">
    <location>
        <begin position="19"/>
        <end position="192"/>
    </location>
</feature>